<protein>
    <submittedName>
        <fullName evidence="1">Uncharacterized protein</fullName>
    </submittedName>
</protein>
<organism evidence="1 2">
    <name type="scientific">Sporosarcina highlanderae</name>
    <dbReference type="NCBI Taxonomy" id="3035916"/>
    <lineage>
        <taxon>Bacteria</taxon>
        <taxon>Bacillati</taxon>
        <taxon>Bacillota</taxon>
        <taxon>Bacilli</taxon>
        <taxon>Bacillales</taxon>
        <taxon>Caryophanaceae</taxon>
        <taxon>Sporosarcina</taxon>
    </lineage>
</organism>
<sequence length="65" mass="7644">MKTEKETEVVEFVEIDSKELGCKMKISLLEMEISMLKYQLSNAESEINSQKMLRLIDEMIFIQAR</sequence>
<accession>A0ABT8JQD4</accession>
<keyword evidence="2" id="KW-1185">Reference proteome</keyword>
<reference evidence="1" key="1">
    <citation type="submission" date="2023-03" db="EMBL/GenBank/DDBJ databases">
        <title>MT1 and MT2 Draft Genomes of Novel Species.</title>
        <authorList>
            <person name="Venkateswaran K."/>
        </authorList>
    </citation>
    <scope>NUCLEOTIDE SEQUENCE</scope>
    <source>
        <strain evidence="1">F6_3S_P_2</strain>
    </source>
</reference>
<gene>
    <name evidence="1" type="ORF">P5G49_07720</name>
</gene>
<name>A0ABT8JQD4_9BACL</name>
<proteinExistence type="predicted"/>
<evidence type="ECO:0000313" key="1">
    <source>
        <dbReference type="EMBL" id="MDN4607370.1"/>
    </source>
</evidence>
<dbReference type="EMBL" id="JAROCC010000005">
    <property type="protein sequence ID" value="MDN4607370.1"/>
    <property type="molecule type" value="Genomic_DNA"/>
</dbReference>
<comment type="caution">
    <text evidence="1">The sequence shown here is derived from an EMBL/GenBank/DDBJ whole genome shotgun (WGS) entry which is preliminary data.</text>
</comment>
<evidence type="ECO:0000313" key="2">
    <source>
        <dbReference type="Proteomes" id="UP001175097"/>
    </source>
</evidence>
<dbReference type="RefSeq" id="WP_301242916.1">
    <property type="nucleotide sequence ID" value="NZ_JAROCC010000005.1"/>
</dbReference>
<dbReference type="Proteomes" id="UP001175097">
    <property type="component" value="Unassembled WGS sequence"/>
</dbReference>